<keyword evidence="1" id="KW-0805">Transcription regulation</keyword>
<dbReference type="Proteomes" id="UP000008130">
    <property type="component" value="Chromosome"/>
</dbReference>
<dbReference type="InterPro" id="IPR008920">
    <property type="entry name" value="TF_FadR/GntR_C"/>
</dbReference>
<dbReference type="InterPro" id="IPR000524">
    <property type="entry name" value="Tscrpt_reg_HTH_GntR"/>
</dbReference>
<dbReference type="InterPro" id="IPR036390">
    <property type="entry name" value="WH_DNA-bd_sf"/>
</dbReference>
<dbReference type="InterPro" id="IPR011711">
    <property type="entry name" value="GntR_C"/>
</dbReference>
<dbReference type="SUPFAM" id="SSF48008">
    <property type="entry name" value="GntR ligand-binding domain-like"/>
    <property type="match status" value="1"/>
</dbReference>
<keyword evidence="3" id="KW-0804">Transcription</keyword>
<evidence type="ECO:0000256" key="1">
    <source>
        <dbReference type="ARBA" id="ARBA00023015"/>
    </source>
</evidence>
<evidence type="ECO:0000259" key="4">
    <source>
        <dbReference type="PROSITE" id="PS50949"/>
    </source>
</evidence>
<dbReference type="eggNOG" id="COG1802">
    <property type="taxonomic scope" value="Bacteria"/>
</dbReference>
<dbReference type="HOGENOM" id="CLU_017584_5_3_5"/>
<dbReference type="PATRIC" id="fig|991905.3.peg.3273"/>
<accession>F2IXI6</accession>
<dbReference type="Pfam" id="PF07729">
    <property type="entry name" value="FCD"/>
    <property type="match status" value="1"/>
</dbReference>
<dbReference type="PANTHER" id="PTHR43537:SF20">
    <property type="entry name" value="HTH-TYPE TRANSCRIPTIONAL REPRESSOR GLAR"/>
    <property type="match status" value="1"/>
</dbReference>
<name>F2IXI6_POLGS</name>
<evidence type="ECO:0000256" key="3">
    <source>
        <dbReference type="ARBA" id="ARBA00023163"/>
    </source>
</evidence>
<feature type="domain" description="HTH gntR-type" evidence="4">
    <location>
        <begin position="8"/>
        <end position="75"/>
    </location>
</feature>
<dbReference type="Gene3D" id="1.10.10.10">
    <property type="entry name" value="Winged helix-like DNA-binding domain superfamily/Winged helix DNA-binding domain"/>
    <property type="match status" value="1"/>
</dbReference>
<dbReference type="InterPro" id="IPR036388">
    <property type="entry name" value="WH-like_DNA-bd_sf"/>
</dbReference>
<gene>
    <name evidence="5" type="ordered locus">SL003B_3187</name>
</gene>
<dbReference type="GO" id="GO:0003700">
    <property type="term" value="F:DNA-binding transcription factor activity"/>
    <property type="evidence" value="ECO:0007669"/>
    <property type="project" value="InterPro"/>
</dbReference>
<dbReference type="PANTHER" id="PTHR43537">
    <property type="entry name" value="TRANSCRIPTIONAL REGULATOR, GNTR FAMILY"/>
    <property type="match status" value="1"/>
</dbReference>
<dbReference type="Gene3D" id="1.20.120.530">
    <property type="entry name" value="GntR ligand-binding domain-like"/>
    <property type="match status" value="1"/>
</dbReference>
<dbReference type="PROSITE" id="PS50949">
    <property type="entry name" value="HTH_GNTR"/>
    <property type="match status" value="1"/>
</dbReference>
<evidence type="ECO:0000256" key="2">
    <source>
        <dbReference type="ARBA" id="ARBA00023125"/>
    </source>
</evidence>
<dbReference type="SUPFAM" id="SSF46785">
    <property type="entry name" value="Winged helix' DNA-binding domain"/>
    <property type="match status" value="1"/>
</dbReference>
<dbReference type="STRING" id="991905.SL003B_3187"/>
<organism evidence="5 6">
    <name type="scientific">Polymorphum gilvum (strain LMG 25793 / CGMCC 1.9160 / SL003B-26A1)</name>
    <dbReference type="NCBI Taxonomy" id="991905"/>
    <lineage>
        <taxon>Bacteria</taxon>
        <taxon>Pseudomonadati</taxon>
        <taxon>Pseudomonadota</taxon>
        <taxon>Alphaproteobacteria</taxon>
        <taxon>Rhodobacterales</taxon>
        <taxon>Paracoccaceae</taxon>
        <taxon>Polymorphum</taxon>
    </lineage>
</organism>
<dbReference type="EMBL" id="CP002568">
    <property type="protein sequence ID" value="ADZ71609.1"/>
    <property type="molecule type" value="Genomic_DNA"/>
</dbReference>
<dbReference type="SMART" id="SM00345">
    <property type="entry name" value="HTH_GNTR"/>
    <property type="match status" value="1"/>
</dbReference>
<evidence type="ECO:0000313" key="5">
    <source>
        <dbReference type="EMBL" id="ADZ71609.1"/>
    </source>
</evidence>
<dbReference type="KEGG" id="pgv:SL003B_3187"/>
<protein>
    <submittedName>
        <fullName evidence="5">Putative GntR family transcriptional regulator</fullName>
    </submittedName>
</protein>
<dbReference type="GO" id="GO:0003677">
    <property type="term" value="F:DNA binding"/>
    <property type="evidence" value="ECO:0007669"/>
    <property type="project" value="UniProtKB-KW"/>
</dbReference>
<dbReference type="AlphaFoldDB" id="F2IXI6"/>
<dbReference type="RefSeq" id="WP_013653918.1">
    <property type="nucleotide sequence ID" value="NC_015259.1"/>
</dbReference>
<keyword evidence="6" id="KW-1185">Reference proteome</keyword>
<proteinExistence type="predicted"/>
<keyword evidence="2" id="KW-0238">DNA-binding</keyword>
<dbReference type="SMART" id="SM00895">
    <property type="entry name" value="FCD"/>
    <property type="match status" value="1"/>
</dbReference>
<sequence>MIDATHGETVGDNAYRAIRNDIIFGRLKPSERLRLEPLRKRYNVSVTTLREILNRLTSDGFVIAEGQKGFEVAPVSDDDLKEIADLRILIESHALRRSFEQGDLDWEAQVVAAYHKLHVLERRMMAGETEAREDWKRCDWEFHRALISGCGSRFLLDTHGAVFDKYLRYQMLTLTFRGEKAAREHKLLLDAALTHDAETAADVLREHILGGVEHSLKYRGREAI</sequence>
<dbReference type="OrthoDB" id="8680240at2"/>
<dbReference type="Pfam" id="PF00392">
    <property type="entry name" value="GntR"/>
    <property type="match status" value="1"/>
</dbReference>
<evidence type="ECO:0000313" key="6">
    <source>
        <dbReference type="Proteomes" id="UP000008130"/>
    </source>
</evidence>
<reference evidence="5 6" key="1">
    <citation type="journal article" date="2011" name="J. Bacteriol.">
        <title>Complete genome sequence of Polymorphum gilvum SL003B-26A1T, a crude oil-degrading bacterium from oil-polluted saline soil.</title>
        <authorList>
            <person name="Li S.G."/>
            <person name="Tang Y.Q."/>
            <person name="Nie Y."/>
            <person name="Cai M."/>
            <person name="Wu X.L."/>
        </authorList>
    </citation>
    <scope>NUCLEOTIDE SEQUENCE [LARGE SCALE GENOMIC DNA]</scope>
    <source>
        <strain evidence="6">LMG 25793 / CGMCC 1.9160 / SL003B-26A1</strain>
    </source>
</reference>